<feature type="binding site" evidence="7">
    <location>
        <position position="32"/>
    </location>
    <ligand>
        <name>substrate</name>
    </ligand>
</feature>
<evidence type="ECO:0000256" key="3">
    <source>
        <dbReference type="ARBA" id="ARBA00022793"/>
    </source>
</evidence>
<feature type="active site" description="Proton donor" evidence="7">
    <location>
        <position position="61"/>
    </location>
</feature>
<dbReference type="InterPro" id="IPR013785">
    <property type="entry name" value="Aldolase_TIM"/>
</dbReference>
<evidence type="ECO:0000259" key="9">
    <source>
        <dbReference type="SMART" id="SM00934"/>
    </source>
</evidence>
<dbReference type="GO" id="GO:0004590">
    <property type="term" value="F:orotidine-5'-phosphate decarboxylase activity"/>
    <property type="evidence" value="ECO:0007669"/>
    <property type="project" value="UniProtKB-EC"/>
</dbReference>
<feature type="binding site" evidence="7">
    <location>
        <position position="193"/>
    </location>
    <ligand>
        <name>substrate</name>
    </ligand>
</feature>
<comment type="caution">
    <text evidence="10">The sequence shown here is derived from an EMBL/GenBank/DDBJ whole genome shotgun (WGS) entry which is preliminary data.</text>
</comment>
<evidence type="ECO:0000313" key="11">
    <source>
        <dbReference type="Proteomes" id="UP001589854"/>
    </source>
</evidence>
<dbReference type="InterPro" id="IPR014732">
    <property type="entry name" value="OMPdecase"/>
</dbReference>
<comment type="pathway">
    <text evidence="2 7 8">Pyrimidine metabolism; UMP biosynthesis via de novo pathway; UMP from orotate: step 2/2.</text>
</comment>
<dbReference type="InterPro" id="IPR047596">
    <property type="entry name" value="OMPdecase_bac"/>
</dbReference>
<comment type="subunit">
    <text evidence="7">Homodimer.</text>
</comment>
<dbReference type="HAMAP" id="MF_01200_B">
    <property type="entry name" value="OMPdecase_type1_B"/>
    <property type="match status" value="1"/>
</dbReference>
<dbReference type="SMART" id="SM00934">
    <property type="entry name" value="OMPdecase"/>
    <property type="match status" value="1"/>
</dbReference>
<feature type="binding site" evidence="7">
    <location>
        <position position="184"/>
    </location>
    <ligand>
        <name>substrate</name>
    </ligand>
</feature>
<evidence type="ECO:0000256" key="5">
    <source>
        <dbReference type="ARBA" id="ARBA00023239"/>
    </source>
</evidence>
<dbReference type="Gene3D" id="3.20.20.70">
    <property type="entry name" value="Aldolase class I"/>
    <property type="match status" value="1"/>
</dbReference>
<keyword evidence="3 7" id="KW-0210">Decarboxylase</keyword>
<dbReference type="EMBL" id="JBHLVO010000004">
    <property type="protein sequence ID" value="MFC0271224.1"/>
    <property type="molecule type" value="Genomic_DNA"/>
</dbReference>
<reference evidence="10 11" key="1">
    <citation type="submission" date="2024-09" db="EMBL/GenBank/DDBJ databases">
        <authorList>
            <person name="Sun Q."/>
            <person name="Mori K."/>
        </authorList>
    </citation>
    <scope>NUCLEOTIDE SEQUENCE [LARGE SCALE GENOMIC DNA]</scope>
    <source>
        <strain evidence="10 11">CCM 7228</strain>
    </source>
</reference>
<dbReference type="NCBIfam" id="TIGR01740">
    <property type="entry name" value="pyrF"/>
    <property type="match status" value="1"/>
</dbReference>
<keyword evidence="4 7" id="KW-0665">Pyrimidine biosynthesis</keyword>
<dbReference type="InterPro" id="IPR011060">
    <property type="entry name" value="RibuloseP-bd_barrel"/>
</dbReference>
<evidence type="ECO:0000256" key="8">
    <source>
        <dbReference type="RuleBase" id="RU000512"/>
    </source>
</evidence>
<sequence>MERPLIIALDFSERIKVNQFLSSFESETLYVKVGMELFYKEGPSIIDDLKEKGHKIFLDLKLHDIPNTVKKAMHGLAKLDVDLVNVHAAGGRSMMESAIEGLESGTIAGKVRPACIAVTQLTSTTQEMVKDELLINEELRDVVLHYGKTAFESGLDGVVCSSHEVRLIQQQISSDFITVTPGIRIKGDAANDQVRIATPELARELGSTAIVVGRSITGADDPYETYKMVKKMWEGITS</sequence>
<feature type="binding site" evidence="7">
    <location>
        <begin position="59"/>
        <end position="68"/>
    </location>
    <ligand>
        <name>substrate</name>
    </ligand>
</feature>
<organism evidence="10 11">
    <name type="scientific">Metabacillus herbersteinensis</name>
    <dbReference type="NCBI Taxonomy" id="283816"/>
    <lineage>
        <taxon>Bacteria</taxon>
        <taxon>Bacillati</taxon>
        <taxon>Bacillota</taxon>
        <taxon>Bacilli</taxon>
        <taxon>Bacillales</taxon>
        <taxon>Bacillaceae</taxon>
        <taxon>Metabacillus</taxon>
    </lineage>
</organism>
<dbReference type="EC" id="4.1.1.23" evidence="7"/>
<evidence type="ECO:0000256" key="2">
    <source>
        <dbReference type="ARBA" id="ARBA00004861"/>
    </source>
</evidence>
<evidence type="ECO:0000256" key="4">
    <source>
        <dbReference type="ARBA" id="ARBA00022975"/>
    </source>
</evidence>
<evidence type="ECO:0000313" key="10">
    <source>
        <dbReference type="EMBL" id="MFC0271224.1"/>
    </source>
</evidence>
<dbReference type="Pfam" id="PF00215">
    <property type="entry name" value="OMPdecase"/>
    <property type="match status" value="1"/>
</dbReference>
<feature type="binding site" evidence="7">
    <location>
        <position position="213"/>
    </location>
    <ligand>
        <name>substrate</name>
    </ligand>
</feature>
<feature type="domain" description="Orotidine 5'-phosphate decarboxylase" evidence="9">
    <location>
        <begin position="4"/>
        <end position="229"/>
    </location>
</feature>
<protein>
    <recommendedName>
        <fullName evidence="7">Orotidine 5'-phosphate decarboxylase</fullName>
        <ecNumber evidence="7">4.1.1.23</ecNumber>
    </recommendedName>
    <alternativeName>
        <fullName evidence="7">OMP decarboxylase</fullName>
        <shortName evidence="7">OMPDCase</shortName>
        <shortName evidence="7">OMPdecase</shortName>
    </alternativeName>
</protein>
<name>A0ABV6GDF0_9BACI</name>
<feature type="binding site" evidence="7">
    <location>
        <position position="214"/>
    </location>
    <ligand>
        <name>substrate</name>
    </ligand>
</feature>
<dbReference type="InterPro" id="IPR001754">
    <property type="entry name" value="OMPdeCOase_dom"/>
</dbReference>
<dbReference type="CDD" id="cd04725">
    <property type="entry name" value="OMP_decarboxylase_like"/>
    <property type="match status" value="1"/>
</dbReference>
<comment type="similarity">
    <text evidence="7">Belongs to the OMP decarboxylase family. Type 1 subfamily.</text>
</comment>
<keyword evidence="5 7" id="KW-0456">Lyase</keyword>
<dbReference type="InterPro" id="IPR018089">
    <property type="entry name" value="OMPdecase_AS"/>
</dbReference>
<evidence type="ECO:0000256" key="7">
    <source>
        <dbReference type="HAMAP-Rule" id="MF_01200"/>
    </source>
</evidence>
<dbReference type="RefSeq" id="WP_378932422.1">
    <property type="nucleotide sequence ID" value="NZ_JBHLVO010000004.1"/>
</dbReference>
<feature type="binding site" evidence="7">
    <location>
        <position position="10"/>
    </location>
    <ligand>
        <name>substrate</name>
    </ligand>
</feature>
<evidence type="ECO:0000256" key="6">
    <source>
        <dbReference type="ARBA" id="ARBA00049157"/>
    </source>
</evidence>
<keyword evidence="11" id="KW-1185">Reference proteome</keyword>
<evidence type="ECO:0000256" key="1">
    <source>
        <dbReference type="ARBA" id="ARBA00002356"/>
    </source>
</evidence>
<comment type="function">
    <text evidence="1 7">Catalyzes the decarboxylation of orotidine 5'-monophosphate (OMP) to uridine 5'-monophosphate (UMP).</text>
</comment>
<feature type="binding site" evidence="7">
    <location>
        <position position="122"/>
    </location>
    <ligand>
        <name>substrate</name>
    </ligand>
</feature>
<comment type="catalytic activity">
    <reaction evidence="6 7 8">
        <text>orotidine 5'-phosphate + H(+) = UMP + CO2</text>
        <dbReference type="Rhea" id="RHEA:11596"/>
        <dbReference type="ChEBI" id="CHEBI:15378"/>
        <dbReference type="ChEBI" id="CHEBI:16526"/>
        <dbReference type="ChEBI" id="CHEBI:57538"/>
        <dbReference type="ChEBI" id="CHEBI:57865"/>
        <dbReference type="EC" id="4.1.1.23"/>
    </reaction>
</comment>
<proteinExistence type="inferred from homology"/>
<dbReference type="Proteomes" id="UP001589854">
    <property type="component" value="Unassembled WGS sequence"/>
</dbReference>
<dbReference type="SUPFAM" id="SSF51366">
    <property type="entry name" value="Ribulose-phoshate binding barrel"/>
    <property type="match status" value="1"/>
</dbReference>
<dbReference type="PANTHER" id="PTHR32119:SF2">
    <property type="entry name" value="OROTIDINE 5'-PHOSPHATE DECARBOXYLASE"/>
    <property type="match status" value="1"/>
</dbReference>
<dbReference type="PANTHER" id="PTHR32119">
    <property type="entry name" value="OROTIDINE 5'-PHOSPHATE DECARBOXYLASE"/>
    <property type="match status" value="1"/>
</dbReference>
<accession>A0ABV6GDF0</accession>
<gene>
    <name evidence="7 10" type="primary">pyrF</name>
    <name evidence="10" type="ORF">ACFFIX_07145</name>
</gene>
<dbReference type="PROSITE" id="PS00156">
    <property type="entry name" value="OMPDECASE"/>
    <property type="match status" value="1"/>
</dbReference>
<dbReference type="NCBIfam" id="NF001273">
    <property type="entry name" value="PRK00230.1"/>
    <property type="match status" value="1"/>
</dbReference>